<dbReference type="GO" id="GO:0008168">
    <property type="term" value="F:methyltransferase activity"/>
    <property type="evidence" value="ECO:0007669"/>
    <property type="project" value="UniProtKB-KW"/>
</dbReference>
<comment type="subcellular location">
    <subcellularLocation>
        <location evidence="1">Endomembrane system</location>
        <topology evidence="1">Multi-pass membrane protein</topology>
    </subcellularLocation>
</comment>
<dbReference type="InterPro" id="IPR007318">
    <property type="entry name" value="Phopholipid_MeTrfase"/>
</dbReference>
<dbReference type="EMBL" id="VLLG01000003">
    <property type="protein sequence ID" value="TWI88077.1"/>
    <property type="molecule type" value="Genomic_DNA"/>
</dbReference>
<dbReference type="PANTHER" id="PTHR43847">
    <property type="entry name" value="BLL3993 PROTEIN"/>
    <property type="match status" value="1"/>
</dbReference>
<feature type="transmembrane region" description="Helical" evidence="5">
    <location>
        <begin position="38"/>
        <end position="57"/>
    </location>
</feature>
<accession>A0A562T3D0</accession>
<sequence length="186" mass="21260">MPLFFNIVYLCWLLSEIILNRLLRSGRKDQPLKGKHSLTYIWITVIAATVAGGQIAYRTHFPLLKWWATGLAGIVLILLGMLLRFTAIASLGRFFTVDVAIREGHTIKQDGLYKYMRHPAYTGSLLSFLGFGISLNNWISLLVVMVPVTIAFLYRIRLEEDMLSAAFGEDYEAYKRRTRRLIPGVY</sequence>
<keyword evidence="6" id="KW-0489">Methyltransferase</keyword>
<keyword evidence="4 5" id="KW-0472">Membrane</keyword>
<dbReference type="InterPro" id="IPR052527">
    <property type="entry name" value="Metal_cation-efflux_comp"/>
</dbReference>
<gene>
    <name evidence="6" type="ORF">LX66_2152</name>
</gene>
<comment type="caution">
    <text evidence="6">The sequence shown here is derived from an EMBL/GenBank/DDBJ whole genome shotgun (WGS) entry which is preliminary data.</text>
</comment>
<dbReference type="PANTHER" id="PTHR43847:SF1">
    <property type="entry name" value="BLL3993 PROTEIN"/>
    <property type="match status" value="1"/>
</dbReference>
<reference evidence="6 7" key="1">
    <citation type="journal article" date="2013" name="Stand. Genomic Sci.">
        <title>Genomic Encyclopedia of Type Strains, Phase I: The one thousand microbial genomes (KMG-I) project.</title>
        <authorList>
            <person name="Kyrpides N.C."/>
            <person name="Woyke T."/>
            <person name="Eisen J.A."/>
            <person name="Garrity G."/>
            <person name="Lilburn T.G."/>
            <person name="Beck B.J."/>
            <person name="Whitman W.B."/>
            <person name="Hugenholtz P."/>
            <person name="Klenk H.P."/>
        </authorList>
    </citation>
    <scope>NUCLEOTIDE SEQUENCE [LARGE SCALE GENOMIC DNA]</scope>
    <source>
        <strain evidence="6 7">DSM 13484</strain>
    </source>
</reference>
<dbReference type="GO" id="GO:0012505">
    <property type="term" value="C:endomembrane system"/>
    <property type="evidence" value="ECO:0007669"/>
    <property type="project" value="UniProtKB-SubCell"/>
</dbReference>
<dbReference type="OrthoDB" id="9809773at2"/>
<evidence type="ECO:0000256" key="2">
    <source>
        <dbReference type="ARBA" id="ARBA00022692"/>
    </source>
</evidence>
<keyword evidence="6" id="KW-0808">Transferase</keyword>
<keyword evidence="7" id="KW-1185">Reference proteome</keyword>
<evidence type="ECO:0000313" key="6">
    <source>
        <dbReference type="EMBL" id="TWI88077.1"/>
    </source>
</evidence>
<proteinExistence type="predicted"/>
<dbReference type="Gene3D" id="1.20.120.1630">
    <property type="match status" value="1"/>
</dbReference>
<name>A0A562T3D0_CHIJA</name>
<dbReference type="AlphaFoldDB" id="A0A562T3D0"/>
<evidence type="ECO:0000256" key="4">
    <source>
        <dbReference type="ARBA" id="ARBA00023136"/>
    </source>
</evidence>
<dbReference type="Proteomes" id="UP000316778">
    <property type="component" value="Unassembled WGS sequence"/>
</dbReference>
<evidence type="ECO:0000256" key="5">
    <source>
        <dbReference type="SAM" id="Phobius"/>
    </source>
</evidence>
<evidence type="ECO:0000256" key="3">
    <source>
        <dbReference type="ARBA" id="ARBA00022989"/>
    </source>
</evidence>
<dbReference type="GO" id="GO:0032259">
    <property type="term" value="P:methylation"/>
    <property type="evidence" value="ECO:0007669"/>
    <property type="project" value="UniProtKB-KW"/>
</dbReference>
<feature type="transmembrane region" description="Helical" evidence="5">
    <location>
        <begin position="63"/>
        <end position="83"/>
    </location>
</feature>
<protein>
    <submittedName>
        <fullName evidence="6">Protein-S-isoprenylcysteine O-methyltransferase Ste14</fullName>
    </submittedName>
</protein>
<keyword evidence="3 5" id="KW-1133">Transmembrane helix</keyword>
<dbReference type="PROSITE" id="PS50244">
    <property type="entry name" value="S5A_REDUCTASE"/>
    <property type="match status" value="1"/>
</dbReference>
<feature type="transmembrane region" description="Helical" evidence="5">
    <location>
        <begin position="125"/>
        <end position="154"/>
    </location>
</feature>
<dbReference type="RefSeq" id="WP_145712909.1">
    <property type="nucleotide sequence ID" value="NZ_BAAAFY010000001.1"/>
</dbReference>
<keyword evidence="2 5" id="KW-0812">Transmembrane</keyword>
<dbReference type="Pfam" id="PF04191">
    <property type="entry name" value="PEMT"/>
    <property type="match status" value="1"/>
</dbReference>
<feature type="transmembrane region" description="Helical" evidence="5">
    <location>
        <begin position="6"/>
        <end position="23"/>
    </location>
</feature>
<evidence type="ECO:0000313" key="7">
    <source>
        <dbReference type="Proteomes" id="UP000316778"/>
    </source>
</evidence>
<evidence type="ECO:0000256" key="1">
    <source>
        <dbReference type="ARBA" id="ARBA00004127"/>
    </source>
</evidence>
<organism evidence="6 7">
    <name type="scientific">Chitinophaga japonensis</name>
    <name type="common">Flexibacter japonensis</name>
    <dbReference type="NCBI Taxonomy" id="104662"/>
    <lineage>
        <taxon>Bacteria</taxon>
        <taxon>Pseudomonadati</taxon>
        <taxon>Bacteroidota</taxon>
        <taxon>Chitinophagia</taxon>
        <taxon>Chitinophagales</taxon>
        <taxon>Chitinophagaceae</taxon>
        <taxon>Chitinophaga</taxon>
    </lineage>
</organism>